<organism evidence="1 2">
    <name type="scientific">Solanum commersonii</name>
    <name type="common">Commerson's wild potato</name>
    <name type="synonym">Commerson's nightshade</name>
    <dbReference type="NCBI Taxonomy" id="4109"/>
    <lineage>
        <taxon>Eukaryota</taxon>
        <taxon>Viridiplantae</taxon>
        <taxon>Streptophyta</taxon>
        <taxon>Embryophyta</taxon>
        <taxon>Tracheophyta</taxon>
        <taxon>Spermatophyta</taxon>
        <taxon>Magnoliopsida</taxon>
        <taxon>eudicotyledons</taxon>
        <taxon>Gunneridae</taxon>
        <taxon>Pentapetalae</taxon>
        <taxon>asterids</taxon>
        <taxon>lamiids</taxon>
        <taxon>Solanales</taxon>
        <taxon>Solanaceae</taxon>
        <taxon>Solanoideae</taxon>
        <taxon>Solaneae</taxon>
        <taxon>Solanum</taxon>
    </lineage>
</organism>
<dbReference type="Proteomes" id="UP000824120">
    <property type="component" value="Chromosome 6"/>
</dbReference>
<evidence type="ECO:0000313" key="1">
    <source>
        <dbReference type="EMBL" id="KAG5599720.1"/>
    </source>
</evidence>
<name>A0A9J5YJ86_SOLCO</name>
<dbReference type="EMBL" id="JACXVP010000006">
    <property type="protein sequence ID" value="KAG5599720.1"/>
    <property type="molecule type" value="Genomic_DNA"/>
</dbReference>
<proteinExistence type="predicted"/>
<accession>A0A9J5YJ86</accession>
<protein>
    <submittedName>
        <fullName evidence="1">Uncharacterized protein</fullName>
    </submittedName>
</protein>
<reference evidence="1 2" key="1">
    <citation type="submission" date="2020-09" db="EMBL/GenBank/DDBJ databases">
        <title>De no assembly of potato wild relative species, Solanum commersonii.</title>
        <authorList>
            <person name="Cho K."/>
        </authorList>
    </citation>
    <scope>NUCLEOTIDE SEQUENCE [LARGE SCALE GENOMIC DNA]</scope>
    <source>
        <strain evidence="1">LZ3.2</strain>
        <tissue evidence="1">Leaf</tissue>
    </source>
</reference>
<dbReference type="AlphaFoldDB" id="A0A9J5YJ86"/>
<gene>
    <name evidence="1" type="ORF">H5410_031090</name>
</gene>
<keyword evidence="2" id="KW-1185">Reference proteome</keyword>
<comment type="caution">
    <text evidence="1">The sequence shown here is derived from an EMBL/GenBank/DDBJ whole genome shotgun (WGS) entry which is preliminary data.</text>
</comment>
<evidence type="ECO:0000313" key="2">
    <source>
        <dbReference type="Proteomes" id="UP000824120"/>
    </source>
</evidence>
<sequence>MIKKRKEGVVNTTFHEDDHTFALRPITSLEKTFLILNEINQKSIGKYRYLNFGTQHCASPEGENKVGVLPTVPRRSALSPKTVVKTTGHEVVRGLREVAWPHGLASLKAKSSSRPLLQTIVKTTGREVACGLGKDLAKVGQPWPLA</sequence>